<gene>
    <name evidence="1" type="ORF">RFULGI_LOCUS9900</name>
</gene>
<feature type="non-terminal residue" evidence="1">
    <location>
        <position position="1"/>
    </location>
</feature>
<feature type="non-terminal residue" evidence="1">
    <location>
        <position position="227"/>
    </location>
</feature>
<evidence type="ECO:0000313" key="2">
    <source>
        <dbReference type="Proteomes" id="UP000789396"/>
    </source>
</evidence>
<accession>A0A9N9HHQ9</accession>
<keyword evidence="2" id="KW-1185">Reference proteome</keyword>
<evidence type="ECO:0000313" key="1">
    <source>
        <dbReference type="EMBL" id="CAG8688686.1"/>
    </source>
</evidence>
<dbReference type="EMBL" id="CAJVPZ010018545">
    <property type="protein sequence ID" value="CAG8688686.1"/>
    <property type="molecule type" value="Genomic_DNA"/>
</dbReference>
<protein>
    <submittedName>
        <fullName evidence="1">13584_t:CDS:1</fullName>
    </submittedName>
</protein>
<comment type="caution">
    <text evidence="1">The sequence shown here is derived from an EMBL/GenBank/DDBJ whole genome shotgun (WGS) entry which is preliminary data.</text>
</comment>
<dbReference type="OrthoDB" id="2428722at2759"/>
<name>A0A9N9HHQ9_9GLOM</name>
<sequence length="227" mass="25678">YALSSSPYTPLTQFLNVPESKVPDLVAQQKTLIEGNRQLIPLLNGSIYGGSYIDLKENKIIINTIDLSKDDDIKNNIKMKPYRNILSFVKVKNSLMDLNSTFEKLSILAKQYDVKDLVISNEYKINNIVIYLNTKNESNKAFIDDAKKLNPKIIDFNQSTKEAEFNSNSLHNSLTLESRQIVTCGHCAAGGTKNPDGFIDFYYTPWNDISRFSPESYIGPMTMSDVE</sequence>
<proteinExistence type="predicted"/>
<dbReference type="AlphaFoldDB" id="A0A9N9HHQ9"/>
<reference evidence="1" key="1">
    <citation type="submission" date="2021-06" db="EMBL/GenBank/DDBJ databases">
        <authorList>
            <person name="Kallberg Y."/>
            <person name="Tangrot J."/>
            <person name="Rosling A."/>
        </authorList>
    </citation>
    <scope>NUCLEOTIDE SEQUENCE</scope>
    <source>
        <strain evidence="1">IN212</strain>
    </source>
</reference>
<dbReference type="Proteomes" id="UP000789396">
    <property type="component" value="Unassembled WGS sequence"/>
</dbReference>
<organism evidence="1 2">
    <name type="scientific">Racocetra fulgida</name>
    <dbReference type="NCBI Taxonomy" id="60492"/>
    <lineage>
        <taxon>Eukaryota</taxon>
        <taxon>Fungi</taxon>
        <taxon>Fungi incertae sedis</taxon>
        <taxon>Mucoromycota</taxon>
        <taxon>Glomeromycotina</taxon>
        <taxon>Glomeromycetes</taxon>
        <taxon>Diversisporales</taxon>
        <taxon>Gigasporaceae</taxon>
        <taxon>Racocetra</taxon>
    </lineage>
</organism>